<gene>
    <name evidence="1" type="ORF">H8S01_02950</name>
</gene>
<dbReference type="RefSeq" id="WP_186836124.1">
    <property type="nucleotide sequence ID" value="NZ_JACOPD010000002.1"/>
</dbReference>
<comment type="caution">
    <text evidence="1">The sequence shown here is derived from an EMBL/GenBank/DDBJ whole genome shotgun (WGS) entry which is preliminary data.</text>
</comment>
<evidence type="ECO:0000313" key="2">
    <source>
        <dbReference type="Proteomes" id="UP000628463"/>
    </source>
</evidence>
<keyword evidence="2" id="KW-1185">Reference proteome</keyword>
<name>A0ABR7FXL2_9FIRM</name>
<dbReference type="NCBIfam" id="TIGR04223">
    <property type="entry name" value="quorum_AgrD"/>
    <property type="match status" value="1"/>
</dbReference>
<reference evidence="1 2" key="1">
    <citation type="submission" date="2020-08" db="EMBL/GenBank/DDBJ databases">
        <title>Genome public.</title>
        <authorList>
            <person name="Liu C."/>
            <person name="Sun Q."/>
        </authorList>
    </citation>
    <scope>NUCLEOTIDE SEQUENCE [LARGE SCALE GENOMIC DNA]</scope>
    <source>
        <strain evidence="1 2">NSJ-43</strain>
    </source>
</reference>
<organism evidence="1 2">
    <name type="scientific">Lachnospira hominis</name>
    <name type="common">ex Liu et al. 2021</name>
    <dbReference type="NCBI Taxonomy" id="2763051"/>
    <lineage>
        <taxon>Bacteria</taxon>
        <taxon>Bacillati</taxon>
        <taxon>Bacillota</taxon>
        <taxon>Clostridia</taxon>
        <taxon>Lachnospirales</taxon>
        <taxon>Lachnospiraceae</taxon>
        <taxon>Lachnospira</taxon>
    </lineage>
</organism>
<protein>
    <submittedName>
        <fullName evidence="1">Cyclic lactone autoinducer peptide</fullName>
    </submittedName>
</protein>
<evidence type="ECO:0000313" key="1">
    <source>
        <dbReference type="EMBL" id="MBC5679919.1"/>
    </source>
</evidence>
<dbReference type="EMBL" id="JACOPD010000002">
    <property type="protein sequence ID" value="MBC5679919.1"/>
    <property type="molecule type" value="Genomic_DNA"/>
</dbReference>
<dbReference type="Proteomes" id="UP000628463">
    <property type="component" value="Unassembled WGS sequence"/>
</dbReference>
<dbReference type="InterPro" id="IPR009229">
    <property type="entry name" value="AgrD"/>
</dbReference>
<sequence>MTGKNSSRKSVKVVKTVLEAVLKIDANTASSWIAYQPEMPSEIKKFKKVR</sequence>
<proteinExistence type="predicted"/>
<accession>A0ABR7FXL2</accession>